<feature type="transmembrane region" description="Helical" evidence="1">
    <location>
        <begin position="132"/>
        <end position="156"/>
    </location>
</feature>
<dbReference type="AlphaFoldDB" id="A0A369J8X9"/>
<evidence type="ECO:0000313" key="2">
    <source>
        <dbReference type="EMBL" id="RDB17067.1"/>
    </source>
</evidence>
<comment type="caution">
    <text evidence="2">The sequence shown here is derived from an EMBL/GenBank/DDBJ whole genome shotgun (WGS) entry which is preliminary data.</text>
</comment>
<dbReference type="OrthoDB" id="2914753at2759"/>
<name>A0A369J8X9_HYPMA</name>
<accession>A0A369J8X9</accession>
<keyword evidence="1" id="KW-0812">Transmembrane</keyword>
<evidence type="ECO:0000256" key="1">
    <source>
        <dbReference type="SAM" id="Phobius"/>
    </source>
</evidence>
<sequence length="353" mass="41290">MDVLDYTRDVPRESLARRVINYSPTIVMALVLVIYPVCGGYLWTNLCIGYLGAWGFAPIAAVSFVTIVVFGIIIRRRPSRARYSSSFPEDPTELFIRYSCRIITVIAHMLSVTIALQCLIMVAVIIQRGESWWVVLSMLITFLGSLWYLRLFYFWYWRCRYESFVLAQNAEMYGNPVFVSIPIFKFCGHFVLLIAGHKYELRLDAGCGRPLFNDRPLQPDEEESICNTVRNHIVIVGWTRKEPRDIRIIFQRLADNFGAYHRIKNNCRHFLQFGCLDLLDVGARWDENMLLVGTDNFMLVPKTMIMMWRAMSRELFRFVWTRFWGPDWESDQVAVPPAYFRDLGDRETVYSDD</sequence>
<dbReference type="InParanoid" id="A0A369J8X9"/>
<dbReference type="EMBL" id="LUEZ02000113">
    <property type="protein sequence ID" value="RDB17067.1"/>
    <property type="molecule type" value="Genomic_DNA"/>
</dbReference>
<feature type="transmembrane region" description="Helical" evidence="1">
    <location>
        <begin position="177"/>
        <end position="195"/>
    </location>
</feature>
<feature type="transmembrane region" description="Helical" evidence="1">
    <location>
        <begin position="102"/>
        <end position="126"/>
    </location>
</feature>
<evidence type="ECO:0000313" key="3">
    <source>
        <dbReference type="Proteomes" id="UP000076154"/>
    </source>
</evidence>
<keyword evidence="1" id="KW-0472">Membrane</keyword>
<keyword evidence="3" id="KW-1185">Reference proteome</keyword>
<evidence type="ECO:0008006" key="4">
    <source>
        <dbReference type="Google" id="ProtNLM"/>
    </source>
</evidence>
<dbReference type="Proteomes" id="UP000076154">
    <property type="component" value="Unassembled WGS sequence"/>
</dbReference>
<protein>
    <recommendedName>
        <fullName evidence="4">Transmembrane protein</fullName>
    </recommendedName>
</protein>
<feature type="transmembrane region" description="Helical" evidence="1">
    <location>
        <begin position="20"/>
        <end position="42"/>
    </location>
</feature>
<organism evidence="2 3">
    <name type="scientific">Hypsizygus marmoreus</name>
    <name type="common">White beech mushroom</name>
    <name type="synonym">Agaricus marmoreus</name>
    <dbReference type="NCBI Taxonomy" id="39966"/>
    <lineage>
        <taxon>Eukaryota</taxon>
        <taxon>Fungi</taxon>
        <taxon>Dikarya</taxon>
        <taxon>Basidiomycota</taxon>
        <taxon>Agaricomycotina</taxon>
        <taxon>Agaricomycetes</taxon>
        <taxon>Agaricomycetidae</taxon>
        <taxon>Agaricales</taxon>
        <taxon>Tricholomatineae</taxon>
        <taxon>Lyophyllaceae</taxon>
        <taxon>Hypsizygus</taxon>
    </lineage>
</organism>
<keyword evidence="1" id="KW-1133">Transmembrane helix</keyword>
<gene>
    <name evidence="2" type="ORF">Hypma_001941</name>
</gene>
<feature type="transmembrane region" description="Helical" evidence="1">
    <location>
        <begin position="48"/>
        <end position="74"/>
    </location>
</feature>
<reference evidence="2" key="1">
    <citation type="submission" date="2018-04" db="EMBL/GenBank/DDBJ databases">
        <title>Whole genome sequencing of Hypsizygus marmoreus.</title>
        <authorList>
            <person name="Choi I.-G."/>
            <person name="Min B."/>
            <person name="Kim J.-G."/>
            <person name="Kim S."/>
            <person name="Oh Y.-L."/>
            <person name="Kong W.-S."/>
            <person name="Park H."/>
            <person name="Jeong J."/>
            <person name="Song E.-S."/>
        </authorList>
    </citation>
    <scope>NUCLEOTIDE SEQUENCE [LARGE SCALE GENOMIC DNA]</scope>
    <source>
        <strain evidence="2">51987-8</strain>
    </source>
</reference>
<proteinExistence type="predicted"/>